<keyword evidence="3" id="KW-1185">Reference proteome</keyword>
<proteinExistence type="predicted"/>
<gene>
    <name evidence="2" type="ORF">ACFFNY_08040</name>
</gene>
<accession>A0ABV5VTA1</accession>
<evidence type="ECO:0000259" key="1">
    <source>
        <dbReference type="PROSITE" id="PS51272"/>
    </source>
</evidence>
<dbReference type="RefSeq" id="WP_344912108.1">
    <property type="nucleotide sequence ID" value="NZ_BAAAYO010000010.1"/>
</dbReference>
<dbReference type="InterPro" id="IPR059177">
    <property type="entry name" value="GH29D-like_dom"/>
</dbReference>
<dbReference type="Proteomes" id="UP001589619">
    <property type="component" value="Unassembled WGS sequence"/>
</dbReference>
<organism evidence="2 3">
    <name type="scientific">Paenibacillus hodogayensis</name>
    <dbReference type="NCBI Taxonomy" id="279208"/>
    <lineage>
        <taxon>Bacteria</taxon>
        <taxon>Bacillati</taxon>
        <taxon>Bacillota</taxon>
        <taxon>Bacilli</taxon>
        <taxon>Bacillales</taxon>
        <taxon>Paenibacillaceae</taxon>
        <taxon>Paenibacillus</taxon>
    </lineage>
</organism>
<dbReference type="InterPro" id="IPR051465">
    <property type="entry name" value="Cell_Envelope_Struct_Comp"/>
</dbReference>
<dbReference type="EMBL" id="JBHMAG010000007">
    <property type="protein sequence ID" value="MFB9751517.1"/>
    <property type="molecule type" value="Genomic_DNA"/>
</dbReference>
<evidence type="ECO:0000313" key="2">
    <source>
        <dbReference type="EMBL" id="MFB9751517.1"/>
    </source>
</evidence>
<protein>
    <submittedName>
        <fullName evidence="2">FN3 associated domain-containing protein</fullName>
    </submittedName>
</protein>
<dbReference type="Pfam" id="PF13287">
    <property type="entry name" value="Fn3_assoc"/>
    <property type="match status" value="1"/>
</dbReference>
<reference evidence="2 3" key="1">
    <citation type="submission" date="2024-09" db="EMBL/GenBank/DDBJ databases">
        <authorList>
            <person name="Sun Q."/>
            <person name="Mori K."/>
        </authorList>
    </citation>
    <scope>NUCLEOTIDE SEQUENCE [LARGE SCALE GENOMIC DNA]</scope>
    <source>
        <strain evidence="2 3">JCM 12520</strain>
    </source>
</reference>
<dbReference type="Gene3D" id="2.160.20.110">
    <property type="match status" value="8"/>
</dbReference>
<feature type="domain" description="SLH" evidence="1">
    <location>
        <begin position="2927"/>
        <end position="2986"/>
    </location>
</feature>
<dbReference type="InterPro" id="IPR026876">
    <property type="entry name" value="Fn3_assoc_repeat"/>
</dbReference>
<sequence>MVLKRKAVYAALFAVLLLTVSAWTGLRLFRAEAVSGTWLEHADTDWYISTYASFVIDTPEKLAGIAKLVNEGKRADGTPVQVNGFSGKLLQVDRNLDLSAYAWVPIGTASSPFRGSLIAQGGQVFTVSGMSITGGAIYAGLVGFMDNGTVGGFVFAGNGTISVTENVYGGSVSNDVYGGLYAGAAVGRMINNSAVYNVTNQIALNVNALSTSVYAGGIVGSGEGSVSNSFNQAPVTVSGANAHAGGIVGRADNGGLKVKKATNNGAVGVSGSGALHAGGIAGSALGSIVMAEDNTPLVNTAAVKIAGGQTGYAGGIVGKAGGEASFSNNTTNSGAVEIEAASASGTYAGGLAGAITAQQIDPVFSLAFANTAPVVNHGGANVHTGGLAGLIASSFTWEQSYVNTVGITATGSGPMYTGGLIGHITGDLRFGGFAKNTAPIAVSGGALAAKPDEAYTAGLVGYAGGRVLFDHPAAQAYGNSGAITVHGGTGLYTGGVVGNRAYARTSGEPSSNVYSTAKITVIGQTKLYTGGFIGLVPNEGADKAISGASFTNEIEVTGAASDASHTISTGGIVGYYVNGSGSGTVNQSSFQGKLTSTGGSYAYTGGIAGYMDGGKITGVQVGNTAADYAAIRADGVIGGVAGYSKGTIDTAAVVFTKLTVRTKDGSAGGIAGKAQGVIQAATVGDAAYADGYSVRVEADVRNAPDGIDRLTAGGIVGQNEAALTIAASAVENVGLLNESGRSQYTLGGVAGSLTGEASVGAAGTPVRVKQLKFEIKSDDSRIGGAFGASRAPIAYVKTEQLDFRITAANARAGGIAGVYDVAPGTIPAEAVHGTGEHPLVASGIAFDSQGTAARVGGLFGENSGFTQRGLAERIAIGSSGASNRVGGIAGSNSGTLENSESRHAVISVQGMAAEAGGVAGHSEAPAGGAAAAVVSGALVTAGEEPLVTTTVPNSFVGGIVGWAKTTDITNPRVTAVAPDYAILSVQAAQVAVGGIAGRIEQGKIAGDATLTNAENVLISTSAASVSSSVGGIAGYSEKTKIERLSTQKVNLVVNGGETVVGGIAGYNRGSNTGIIANNYMADLSIKVNAGAVSPTVGGFVGLNDAREGDAGLNPATAVSTIQNSRIVGSVQVAAPSSVTGGMVGENRTLVANNSIADKIPVAVKGDGSTIGGLVGLNTEAGTLYYTYSNANLTIEGRDTLGGGLVGHNKGRVLSSYVDIDIVGRATGTDSQSVFLGGLVGRNSGGGTIDKSYNGSKVTAEGIYSVVGGLVGEHAGGAITNSYAAREVTASADYSYAGGFIGRIVNGTVTTSYSAGQVYAAGGAYAGGFAGRYDNPSKELLYKNYYVKDEDEKINHDLPDFAEGNHRWLQVHVRLSTILASTLKERDIFPALSTWDFSDTWKYGSLKSDYKYPELYRSANTGGDGGSGSDVNANINWYMRDKDAIYYDIRTEAELAGLAAVVNGSFPGVERFSFEDRIVRIANPIHIQSKQWVPIGSSEANPFQGKLEGNAHLIDGLSLIPDQTYSGLFGVIGPKGQVDNVVMEPLSVAGQQFTGVLAGVNQGKVSRISIKLLNGSTVSGGTVGGVLGRNTGTFEAISLSLEGGSRIEATGTGSIAGGLVGDNVMALHPGLYQFTITEGSIGSLAGNATVGGLIGQQSGDVSGISRPINAAYRIYAAGAGNTLGGLIGRQISGTADGLAVTFTDGVLEAKGAGSVAGGLIGRSEAGGLIRNATVTATGEGRTISANGTVGGIVGSKEGSGTNKFDMENVKVDKIVLVTLEPSAEALAGGIAGELTNAAVHQAVFDATLRASGVNVTAGGIVGKAVHSILYKSDVVSDIAVIGSGTSAVGGIAGVIASHDVHASLDFGGMIPLYRGIYEANVHSKTIEAKGSGSSADLFVGGIVGQNRTASIYSAKSTSDLLADGARTIAAGGIAGASDGVIVGSWAQNGITAGAGTVYEVGGIVGRATGGAIHYTRITAPNGQKIAIGAAVRNPGAVPATRVGGFVGRGDAVAVTDSFADIPVEVLCDNPDNTIHAGGFAGLLGDAGIGDARMERVYATGAVAVKGITGSYVGGFAGSVDRYVIVDAYATGNAANTGFDTASGGFAGVVERRAVIRHAYSSQRSIATTGINHATRSYTGGFVGYNDGTLEDVFAREPDIAVNVSGANVYKGSLVGYQFRDGKVIRSAYLGGMNPIGYNQGGSADVSRQDVFGNYAFGDWSFDLDAAFLIDAKGAELTLYNAQQLGGAVALYNDPTALGLYRLFKRDATEKPEIARIVLAADIDLSGRLWKPFADFRGFLDGKGHTITGFRLTKPAADLQGFIAENRGRVANIRFMQAEVQAGSKAGIVAGINHPGASIDDVSVIAGTVNGTDFIGGLIGFNGGAITGSSFLGIVTATGGPSGGIAGYNEGRLERVYTGGAAIDNAVGPALSAVTVSVGGLVGENAPVGYIGNGFSYMDVSAGGDHAIAGGIVGTNRGEVVQVYASGKVGANGLAEAKAGGIAGYAERGSIAGAVYVGEATASVEGKIKRGKAQFGGIAGRKDAAATISNAYFNKQMLKDATAYYDQSGARADGAVGEAIGLSARQLTGSSLPAGLDAAAWRSAQGFYPQLASFAGQDVSKLAAAAVVLNDSDLVHRIGSPFELTRDNKVVWSAEDAAALSIVDAAGTIKGTLKTKDAAKLRVTVQDYSRPIVLNAPAPLYEETAKAPVFGTSSRTFTGSLSVTLSADEPSARIYYTLNGGQPGTNSTLYNGPIQLSDSGTIRAVTMVAGKEPSEVLTGTFSRQAVGGGGGFYVPPAPDITMQIGSNTVKSDGKTPVTIALNSKLTLTAPKGSIIYYTTDGSVPTKKSAVYKDGIIITGNTVIKAITDKDDRVMTFSYEVEKAKFDMKGEAGRIPYMTGYENGLFKPDAALTRYELVEALEPLLDREDVTVAGLLEDVKESAEPLVAFFASAGLIEGYPDGTFRGNNGLTRAEFVAMMSRVLKLDIADAGETLLADVSGHWAEKYVNAFTKAGYVDGFPDGTFMPDGEITRAQAVVVINRIIGMKNERLPARFSDLTADHWAYDYIMPALK</sequence>
<dbReference type="PANTHER" id="PTHR43308">
    <property type="entry name" value="OUTER MEMBRANE PROTEIN ALPHA-RELATED"/>
    <property type="match status" value="1"/>
</dbReference>
<dbReference type="PROSITE" id="PS51272">
    <property type="entry name" value="SLH"/>
    <property type="match status" value="2"/>
</dbReference>
<evidence type="ECO:0000313" key="3">
    <source>
        <dbReference type="Proteomes" id="UP001589619"/>
    </source>
</evidence>
<comment type="caution">
    <text evidence="2">The sequence shown here is derived from an EMBL/GenBank/DDBJ whole genome shotgun (WGS) entry which is preliminary data.</text>
</comment>
<name>A0ABV5VTA1_9BACL</name>
<dbReference type="InterPro" id="IPR001119">
    <property type="entry name" value="SLH_dom"/>
</dbReference>
<dbReference type="Pfam" id="PF13290">
    <property type="entry name" value="CHB_HEX_C_1"/>
    <property type="match status" value="1"/>
</dbReference>
<dbReference type="Pfam" id="PF00395">
    <property type="entry name" value="SLH"/>
    <property type="match status" value="2"/>
</dbReference>
<feature type="domain" description="SLH" evidence="1">
    <location>
        <begin position="2987"/>
        <end position="3050"/>
    </location>
</feature>